<accession>A0A6J6DU01</accession>
<proteinExistence type="predicted"/>
<reference evidence="2" key="1">
    <citation type="submission" date="2020-05" db="EMBL/GenBank/DDBJ databases">
        <authorList>
            <person name="Chiriac C."/>
            <person name="Salcher M."/>
            <person name="Ghai R."/>
            <person name="Kavagutti S V."/>
        </authorList>
    </citation>
    <scope>NUCLEOTIDE SEQUENCE</scope>
</reference>
<name>A0A6J6DU01_9ZZZZ</name>
<protein>
    <submittedName>
        <fullName evidence="2">Unannotated protein</fullName>
    </submittedName>
</protein>
<dbReference type="AlphaFoldDB" id="A0A6J6DU01"/>
<evidence type="ECO:0000256" key="1">
    <source>
        <dbReference type="SAM" id="MobiDB-lite"/>
    </source>
</evidence>
<evidence type="ECO:0000313" key="2">
    <source>
        <dbReference type="EMBL" id="CAB4564568.1"/>
    </source>
</evidence>
<organism evidence="2">
    <name type="scientific">freshwater metagenome</name>
    <dbReference type="NCBI Taxonomy" id="449393"/>
    <lineage>
        <taxon>unclassified sequences</taxon>
        <taxon>metagenomes</taxon>
        <taxon>ecological metagenomes</taxon>
    </lineage>
</organism>
<feature type="region of interest" description="Disordered" evidence="1">
    <location>
        <begin position="522"/>
        <end position="541"/>
    </location>
</feature>
<dbReference type="EMBL" id="CAEZTJ010000035">
    <property type="protein sequence ID" value="CAB4564568.1"/>
    <property type="molecule type" value="Genomic_DNA"/>
</dbReference>
<feature type="compositionally biased region" description="Low complexity" evidence="1">
    <location>
        <begin position="522"/>
        <end position="534"/>
    </location>
</feature>
<gene>
    <name evidence="2" type="ORF">UFOPK1650_00385</name>
</gene>
<sequence>MRNISKVKRLLSPLIALFLFLGFVPAHANWTPSPVPSEEAHWGILGGGITESFAKFANPNLMSFASDNYKVGVGRVLSVALCESFPSEKCPTNQFQKYQAPLGMCIDYKTDCIEEVLAETNGKKLKVLFDRYFPLPRSESFKGSKEFNLPSSGSTFLVRIPEAAHEKGDSYLVSAVVDGLRMPDQTKFRTNSLEMAIWPVAVISGNFPMYEQALDPTRYSALGINSGAQSTNCAGVQTNGTECAMPVVAPKDLEIGLSLRLSTQVGGWLHGRITEVDAEMSLNSSSEQLLSVKGKSVTVPIIHGWVKKSQTPEALKNFYSSMDPFYLNMGEGYGCKNPASRGGPCGPQDWISVLRSPSNSVSGMTELSHWLPIVEDRSASQVSTWTIRTINGDVTGGCKSPEDKLVGIVSTNATTYLPGPPTFNAAEGSLDYKVLAPHFLNDGSEFKGTYDLVMRSDIARCVYGFSNAPIKASVSVVSEGGVNQVAATTISESLGLLRLGAYGFTFSAPTLRVKLSQETPPVVKTETTTTPAPAEEVEARKKSKKSITCVRGSVTKKVPAKEKKCPRGYKRA</sequence>